<reference evidence="2 3" key="1">
    <citation type="submission" date="2015-06" db="EMBL/GenBank/DDBJ databases">
        <title>Survival trade-offs in plant roots during colonization by closely related pathogenic and mutualistic fungi.</title>
        <authorList>
            <person name="Hacquard S."/>
            <person name="Kracher B."/>
            <person name="Hiruma K."/>
            <person name="Weinman A."/>
            <person name="Muench P."/>
            <person name="Garrido Oter R."/>
            <person name="Ver Loren van Themaat E."/>
            <person name="Dallerey J.-F."/>
            <person name="Damm U."/>
            <person name="Henrissat B."/>
            <person name="Lespinet O."/>
            <person name="Thon M."/>
            <person name="Kemen E."/>
            <person name="McHardy A.C."/>
            <person name="Schulze-Lefert P."/>
            <person name="O'Connell R.J."/>
        </authorList>
    </citation>
    <scope>NUCLEOTIDE SEQUENCE [LARGE SCALE GENOMIC DNA]</scope>
    <source>
        <strain evidence="2 3">MAFF 238704</strain>
    </source>
</reference>
<comment type="caution">
    <text evidence="2">The sequence shown here is derived from an EMBL/GenBank/DDBJ whole genome shotgun (WGS) entry which is preliminary data.</text>
</comment>
<feature type="non-terminal residue" evidence="2">
    <location>
        <position position="1"/>
    </location>
</feature>
<organism evidence="2 3">
    <name type="scientific">Colletotrichum incanum</name>
    <name type="common">Soybean anthracnose fungus</name>
    <dbReference type="NCBI Taxonomy" id="1573173"/>
    <lineage>
        <taxon>Eukaryota</taxon>
        <taxon>Fungi</taxon>
        <taxon>Dikarya</taxon>
        <taxon>Ascomycota</taxon>
        <taxon>Pezizomycotina</taxon>
        <taxon>Sordariomycetes</taxon>
        <taxon>Hypocreomycetidae</taxon>
        <taxon>Glomerellales</taxon>
        <taxon>Glomerellaceae</taxon>
        <taxon>Colletotrichum</taxon>
        <taxon>Colletotrichum spaethianum species complex</taxon>
    </lineage>
</organism>
<proteinExistence type="predicted"/>
<protein>
    <submittedName>
        <fullName evidence="2">Uncharacterized protein</fullName>
    </submittedName>
</protein>
<accession>A0A166ZZY7</accession>
<feature type="region of interest" description="Disordered" evidence="1">
    <location>
        <begin position="45"/>
        <end position="64"/>
    </location>
</feature>
<gene>
    <name evidence="2" type="ORF">CI238_07231</name>
</gene>
<evidence type="ECO:0000313" key="2">
    <source>
        <dbReference type="EMBL" id="KZL79552.1"/>
    </source>
</evidence>
<dbReference type="Proteomes" id="UP000076584">
    <property type="component" value="Unassembled WGS sequence"/>
</dbReference>
<evidence type="ECO:0000313" key="3">
    <source>
        <dbReference type="Proteomes" id="UP000076584"/>
    </source>
</evidence>
<keyword evidence="3" id="KW-1185">Reference proteome</keyword>
<dbReference type="EMBL" id="LFIW01002072">
    <property type="protein sequence ID" value="KZL79552.1"/>
    <property type="molecule type" value="Genomic_DNA"/>
</dbReference>
<sequence>LYRALRPVALMEASLFRAVATRGDVTNCCLFLIWRQTSGRPAVGDRQRQVSVRTTGDPEMSSWKSDFRGARSKALLAHSLETRRNLSYADYQFALYWLPPLALSAADMNEQENSRRSKRASIRQPDLQCLTDI</sequence>
<name>A0A166ZZY7_COLIC</name>
<evidence type="ECO:0000256" key="1">
    <source>
        <dbReference type="SAM" id="MobiDB-lite"/>
    </source>
</evidence>
<dbReference type="AlphaFoldDB" id="A0A166ZZY7"/>